<dbReference type="Pfam" id="PF06140">
    <property type="entry name" value="Ifi-6-16"/>
    <property type="match status" value="1"/>
</dbReference>
<protein>
    <submittedName>
        <fullName evidence="6">Uncharacterized protein</fullName>
    </submittedName>
</protein>
<evidence type="ECO:0000256" key="5">
    <source>
        <dbReference type="ARBA" id="ARBA00023136"/>
    </source>
</evidence>
<dbReference type="GO" id="GO:0016020">
    <property type="term" value="C:membrane"/>
    <property type="evidence" value="ECO:0007669"/>
    <property type="project" value="UniProtKB-SubCell"/>
</dbReference>
<dbReference type="Proteomes" id="UP001194746">
    <property type="component" value="Unassembled WGS sequence"/>
</dbReference>
<dbReference type="AlphaFoldDB" id="A0AAD4GM02"/>
<comment type="caution">
    <text evidence="6">The sequence shown here is derived from an EMBL/GenBank/DDBJ whole genome shotgun (WGS) entry which is preliminary data.</text>
</comment>
<accession>A0AAD4GM02</accession>
<evidence type="ECO:0000256" key="3">
    <source>
        <dbReference type="ARBA" id="ARBA00022692"/>
    </source>
</evidence>
<name>A0AAD4GM02_ASPNN</name>
<sequence length="193" mass="19413">MSFRNLSQDIVSGSTRYLLQGGKIVVSYAKPALDKSTELTVQAAIWGSQNPIVATCVVASTTGAVLFAAPGLATAPLLSSMGFTAGGIQAGSVAAATHSWTGNIAAGSAMAVGQSAGTGGSGLVIFNGIAQLGGAAMAPAADAYSDWCREVDRHGSGVVVPTEVLRFADALTPLERLDPGRDEILVPESGVAH</sequence>
<dbReference type="Gene3D" id="6.10.110.10">
    <property type="match status" value="1"/>
</dbReference>
<keyword evidence="7" id="KW-1185">Reference proteome</keyword>
<evidence type="ECO:0000313" key="6">
    <source>
        <dbReference type="EMBL" id="KAF9882569.1"/>
    </source>
</evidence>
<reference evidence="6" key="1">
    <citation type="journal article" date="2019" name="Beilstein J. Org. Chem.">
        <title>Nanangenines: drimane sesquiterpenoids as the dominant metabolite cohort of a novel Australian fungus, Aspergillus nanangensis.</title>
        <authorList>
            <person name="Lacey H.J."/>
            <person name="Gilchrist C.L.M."/>
            <person name="Crombie A."/>
            <person name="Kalaitzis J.A."/>
            <person name="Vuong D."/>
            <person name="Rutledge P.J."/>
            <person name="Turner P."/>
            <person name="Pitt J.I."/>
            <person name="Lacey E."/>
            <person name="Chooi Y.H."/>
            <person name="Piggott A.M."/>
        </authorList>
    </citation>
    <scope>NUCLEOTIDE SEQUENCE</scope>
    <source>
        <strain evidence="6">MST-FP2251</strain>
    </source>
</reference>
<evidence type="ECO:0000313" key="7">
    <source>
        <dbReference type="Proteomes" id="UP001194746"/>
    </source>
</evidence>
<proteinExistence type="inferred from homology"/>
<dbReference type="InterPro" id="IPR038213">
    <property type="entry name" value="IFI6/IFI27-like_sf"/>
</dbReference>
<gene>
    <name evidence="6" type="ORF">FE257_006859</name>
</gene>
<dbReference type="InterPro" id="IPR009311">
    <property type="entry name" value="IFI6/IFI27-like"/>
</dbReference>
<feature type="non-terminal residue" evidence="6">
    <location>
        <position position="1"/>
    </location>
</feature>
<keyword evidence="3" id="KW-0812">Transmembrane</keyword>
<dbReference type="EMBL" id="VCAU01000316">
    <property type="protein sequence ID" value="KAF9882569.1"/>
    <property type="molecule type" value="Genomic_DNA"/>
</dbReference>
<reference evidence="6" key="2">
    <citation type="submission" date="2020-02" db="EMBL/GenBank/DDBJ databases">
        <authorList>
            <person name="Gilchrist C.L.M."/>
            <person name="Chooi Y.-H."/>
        </authorList>
    </citation>
    <scope>NUCLEOTIDE SEQUENCE</scope>
    <source>
        <strain evidence="6">MST-FP2251</strain>
    </source>
</reference>
<comment type="similarity">
    <text evidence="2">Belongs to the IFI6/IFI27 family.</text>
</comment>
<keyword evidence="5" id="KW-0472">Membrane</keyword>
<evidence type="ECO:0000256" key="1">
    <source>
        <dbReference type="ARBA" id="ARBA00004141"/>
    </source>
</evidence>
<organism evidence="6 7">
    <name type="scientific">Aspergillus nanangensis</name>
    <dbReference type="NCBI Taxonomy" id="2582783"/>
    <lineage>
        <taxon>Eukaryota</taxon>
        <taxon>Fungi</taxon>
        <taxon>Dikarya</taxon>
        <taxon>Ascomycota</taxon>
        <taxon>Pezizomycotina</taxon>
        <taxon>Eurotiomycetes</taxon>
        <taxon>Eurotiomycetidae</taxon>
        <taxon>Eurotiales</taxon>
        <taxon>Aspergillaceae</taxon>
        <taxon>Aspergillus</taxon>
        <taxon>Aspergillus subgen. Circumdati</taxon>
    </lineage>
</organism>
<keyword evidence="4" id="KW-1133">Transmembrane helix</keyword>
<evidence type="ECO:0000256" key="2">
    <source>
        <dbReference type="ARBA" id="ARBA00007262"/>
    </source>
</evidence>
<comment type="subcellular location">
    <subcellularLocation>
        <location evidence="1">Membrane</location>
        <topology evidence="1">Multi-pass membrane protein</topology>
    </subcellularLocation>
</comment>
<evidence type="ECO:0000256" key="4">
    <source>
        <dbReference type="ARBA" id="ARBA00022989"/>
    </source>
</evidence>